<reference evidence="4" key="1">
    <citation type="journal article" date="2020" name="Syst. Appl. Microbiol.">
        <title>Streptomyces alkaliterrae sp. nov., isolated from an alkaline soil, and emended descriptions of Streptomyces alkaliphilus, Streptomyces calidiresistens and Streptomyces durbertensis.</title>
        <authorList>
            <person name="Swiecimska M."/>
            <person name="Golinska P."/>
            <person name="Nouioui I."/>
            <person name="Wypij M."/>
            <person name="Rai M."/>
            <person name="Sangal V."/>
            <person name="Goodfellow M."/>
        </authorList>
    </citation>
    <scope>NUCLEOTIDE SEQUENCE [LARGE SCALE GENOMIC DNA]</scope>
    <source>
        <strain evidence="4">DSM 104538</strain>
    </source>
</reference>
<evidence type="ECO:0000256" key="2">
    <source>
        <dbReference type="SAM" id="MobiDB-lite"/>
    </source>
</evidence>
<feature type="non-terminal residue" evidence="3">
    <location>
        <position position="1"/>
    </location>
</feature>
<feature type="non-terminal residue" evidence="3">
    <location>
        <position position="388"/>
    </location>
</feature>
<evidence type="ECO:0000256" key="1">
    <source>
        <dbReference type="ARBA" id="ARBA00010617"/>
    </source>
</evidence>
<dbReference type="RefSeq" id="WP_182858337.1">
    <property type="nucleotide sequence ID" value="NZ_WMLF01000801.1"/>
</dbReference>
<keyword evidence="4" id="KW-1185">Reference proteome</keyword>
<protein>
    <submittedName>
        <fullName evidence="3">Cytochrome P450</fullName>
    </submittedName>
</protein>
<dbReference type="PANTHER" id="PTHR46696">
    <property type="entry name" value="P450, PUTATIVE (EUROFUNG)-RELATED"/>
    <property type="match status" value="1"/>
</dbReference>
<dbReference type="Proteomes" id="UP000766698">
    <property type="component" value="Unassembled WGS sequence"/>
</dbReference>
<dbReference type="SUPFAM" id="SSF48264">
    <property type="entry name" value="Cytochrome P450"/>
    <property type="match status" value="1"/>
</dbReference>
<name>A0ABR6EP91_9ACTN</name>
<feature type="compositionally biased region" description="Gly residues" evidence="2">
    <location>
        <begin position="1"/>
        <end position="12"/>
    </location>
</feature>
<evidence type="ECO:0000313" key="4">
    <source>
        <dbReference type="Proteomes" id="UP000766698"/>
    </source>
</evidence>
<proteinExistence type="inferred from homology"/>
<comment type="caution">
    <text evidence="3">The sequence shown here is derived from an EMBL/GenBank/DDBJ whole genome shotgun (WGS) entry which is preliminary data.</text>
</comment>
<dbReference type="InterPro" id="IPR036396">
    <property type="entry name" value="Cyt_P450_sf"/>
</dbReference>
<dbReference type="PANTHER" id="PTHR46696:SF1">
    <property type="entry name" value="CYTOCHROME P450 YJIB-RELATED"/>
    <property type="match status" value="1"/>
</dbReference>
<comment type="similarity">
    <text evidence="1">Belongs to the cytochrome P450 family.</text>
</comment>
<dbReference type="PROSITE" id="PS00086">
    <property type="entry name" value="CYTOCHROME_P450"/>
    <property type="match status" value="1"/>
</dbReference>
<evidence type="ECO:0000313" key="3">
    <source>
        <dbReference type="EMBL" id="MBB1247150.1"/>
    </source>
</evidence>
<gene>
    <name evidence="3" type="ORF">GL263_26910</name>
</gene>
<dbReference type="InterPro" id="IPR002397">
    <property type="entry name" value="Cyt_P450_B"/>
</dbReference>
<accession>A0ABR6EP91</accession>
<feature type="region of interest" description="Disordered" evidence="2">
    <location>
        <begin position="1"/>
        <end position="21"/>
    </location>
</feature>
<sequence>APASPPGGGCPVSGGAHRLTPGEDQARLYNTLRREHGAVAPVLLPGDIPAWLVLDYHTNLTVMRTPSVYSSDSRHWSVTLPPDSPLVPLTTWQPLVAFVDGQEHGRLRGAITGALDRYKGAGRGVRRYVHHYMTTLVEGFQAQGRCDLVPDVAEKLSVLVLARLFGLAEREALPLGAAVRDMVQGSATAVRSNEYVTGVMANLVREKRATPGEDIASWLLQDEAGLDDVEAMEHLRHALVASHEKTTNFIANTLKAILTERAFHATLTSGQMTLPDALEEVLWNDPPLTTVPTRWATNDTVLAGRHISRGDMVMLGLAAGNSDPAIRATDTPVRNNRAHLSFGHGPHECPGQHLGRAIAEAAVDALLTKLPDVQLDAGAELPVTASLV</sequence>
<dbReference type="EMBL" id="WMLF01000801">
    <property type="protein sequence ID" value="MBB1247150.1"/>
    <property type="molecule type" value="Genomic_DNA"/>
</dbReference>
<dbReference type="InterPro" id="IPR017972">
    <property type="entry name" value="Cyt_P450_CS"/>
</dbReference>
<dbReference type="PRINTS" id="PR00359">
    <property type="entry name" value="BP450"/>
</dbReference>
<organism evidence="3 4">
    <name type="scientific">Streptomyces durbertensis</name>
    <dbReference type="NCBI Taxonomy" id="2448886"/>
    <lineage>
        <taxon>Bacteria</taxon>
        <taxon>Bacillati</taxon>
        <taxon>Actinomycetota</taxon>
        <taxon>Actinomycetes</taxon>
        <taxon>Kitasatosporales</taxon>
        <taxon>Streptomycetaceae</taxon>
        <taxon>Streptomyces</taxon>
    </lineage>
</organism>
<dbReference type="Gene3D" id="1.10.630.10">
    <property type="entry name" value="Cytochrome P450"/>
    <property type="match status" value="1"/>
</dbReference>